<feature type="compositionally biased region" description="Basic and acidic residues" evidence="1">
    <location>
        <begin position="272"/>
        <end position="283"/>
    </location>
</feature>
<gene>
    <name evidence="2" type="ORF">GPUH_LOCUS18844</name>
</gene>
<dbReference type="AlphaFoldDB" id="A0A183ED04"/>
<dbReference type="EMBL" id="UYRT01087441">
    <property type="protein sequence ID" value="VDN32562.1"/>
    <property type="molecule type" value="Genomic_DNA"/>
</dbReference>
<evidence type="ECO:0000256" key="1">
    <source>
        <dbReference type="SAM" id="MobiDB-lite"/>
    </source>
</evidence>
<evidence type="ECO:0000313" key="4">
    <source>
        <dbReference type="WBParaSite" id="GPUH_0001887001-mRNA-1"/>
    </source>
</evidence>
<sequence>MVDGAEAARKSGMLKRLLESQPGKMFASQRAPLSSLEFNNPPKPKKKRTQQKKITVGPSNEYELLLERISTQLRLCPPLPRAASEPISRIDRSSYAIFGVTDLPNRTDKPSVEGSAIGELHLVFMDDYYTRLFECPIDEDSLYHAMSDFSGDVKLPVLYRTKCITPNHFVREEHEKEKPVSKMRALSVLRRSRSPPLRQVSRLPESVAPQAPPRYAFLKKRDHPKKVEVSIVIEGPEGSLDPEASLRQLMALLGMERITNYEFDTPPQTPEPSKRELSDTSRMEPKITDDFTCRQCGALTDQPAVRQTAHQLGIVDHKRDHPKKVEVSIVIEGPEGSLDPEASLRQLMALLGMERITNYEFDTPPQTPEPSKR</sequence>
<accession>A0A183ED04</accession>
<keyword evidence="3" id="KW-1185">Reference proteome</keyword>
<name>A0A183ED04_9BILA</name>
<reference evidence="2 3" key="2">
    <citation type="submission" date="2018-11" db="EMBL/GenBank/DDBJ databases">
        <authorList>
            <consortium name="Pathogen Informatics"/>
        </authorList>
    </citation>
    <scope>NUCLEOTIDE SEQUENCE [LARGE SCALE GENOMIC DNA]</scope>
</reference>
<evidence type="ECO:0000313" key="2">
    <source>
        <dbReference type="EMBL" id="VDN32562.1"/>
    </source>
</evidence>
<organism evidence="4">
    <name type="scientific">Gongylonema pulchrum</name>
    <dbReference type="NCBI Taxonomy" id="637853"/>
    <lineage>
        <taxon>Eukaryota</taxon>
        <taxon>Metazoa</taxon>
        <taxon>Ecdysozoa</taxon>
        <taxon>Nematoda</taxon>
        <taxon>Chromadorea</taxon>
        <taxon>Rhabditida</taxon>
        <taxon>Spirurina</taxon>
        <taxon>Spiruromorpha</taxon>
        <taxon>Spiruroidea</taxon>
        <taxon>Gongylonematidae</taxon>
        <taxon>Gongylonema</taxon>
    </lineage>
</organism>
<feature type="region of interest" description="Disordered" evidence="1">
    <location>
        <begin position="1"/>
        <end position="54"/>
    </location>
</feature>
<dbReference type="Proteomes" id="UP000271098">
    <property type="component" value="Unassembled WGS sequence"/>
</dbReference>
<reference evidence="4" key="1">
    <citation type="submission" date="2016-06" db="UniProtKB">
        <authorList>
            <consortium name="WormBaseParasite"/>
        </authorList>
    </citation>
    <scope>IDENTIFICATION</scope>
</reference>
<evidence type="ECO:0000313" key="3">
    <source>
        <dbReference type="Proteomes" id="UP000271098"/>
    </source>
</evidence>
<feature type="region of interest" description="Disordered" evidence="1">
    <location>
        <begin position="262"/>
        <end position="283"/>
    </location>
</feature>
<protein>
    <submittedName>
        <fullName evidence="4">C2H2-type domain-containing protein</fullName>
    </submittedName>
</protein>
<dbReference type="WBParaSite" id="GPUH_0001887001-mRNA-1">
    <property type="protein sequence ID" value="GPUH_0001887001-mRNA-1"/>
    <property type="gene ID" value="GPUH_0001887001"/>
</dbReference>
<dbReference type="OrthoDB" id="308383at2759"/>
<proteinExistence type="predicted"/>